<reference evidence="2 3" key="1">
    <citation type="submission" date="2019-10" db="EMBL/GenBank/DDBJ databases">
        <title>Evaluation of single-gene subtyping targets for Pseudomonas.</title>
        <authorList>
            <person name="Reichler S.J."/>
            <person name="Orsi R.H."/>
            <person name="Wiedmann M."/>
            <person name="Martin N.H."/>
            <person name="Murphy S.I."/>
        </authorList>
    </citation>
    <scope>NUCLEOTIDE SEQUENCE [LARGE SCALE GENOMIC DNA]</scope>
    <source>
        <strain evidence="2 3">FSL R10-2107</strain>
    </source>
</reference>
<dbReference type="SMART" id="SM00530">
    <property type="entry name" value="HTH_XRE"/>
    <property type="match status" value="1"/>
</dbReference>
<dbReference type="InterPro" id="IPR010982">
    <property type="entry name" value="Lambda_DNA-bd_dom_sf"/>
</dbReference>
<comment type="caution">
    <text evidence="2">The sequence shown here is derived from an EMBL/GenBank/DDBJ whole genome shotgun (WGS) entry which is preliminary data.</text>
</comment>
<dbReference type="AlphaFoldDB" id="A0A7X2CKJ5"/>
<organism evidence="2 3">
    <name type="scientific">Pseudomonas helleri</name>
    <dbReference type="NCBI Taxonomy" id="1608996"/>
    <lineage>
        <taxon>Bacteria</taxon>
        <taxon>Pseudomonadati</taxon>
        <taxon>Pseudomonadota</taxon>
        <taxon>Gammaproteobacteria</taxon>
        <taxon>Pseudomonadales</taxon>
        <taxon>Pseudomonadaceae</taxon>
        <taxon>Pseudomonas</taxon>
    </lineage>
</organism>
<sequence length="165" mass="18498">MHLKIALAGALRALRLNRRFRYEKLSDASARSKISALERGETSITLEKFESLAEALEIDPLALMALCMSARLGTPYPRLIEEALEQLRTFEAEGGIGLLAEQFADGALIQRTRGKPQKIENLEAVRKLKAEGMTQAQIAQELGFSPSVVNRHWKRILSQEQQVNR</sequence>
<protein>
    <submittedName>
        <fullName evidence="2">Helix-turn-helix domain-containing protein</fullName>
    </submittedName>
</protein>
<gene>
    <name evidence="2" type="ORF">GHO30_22920</name>
</gene>
<evidence type="ECO:0000313" key="3">
    <source>
        <dbReference type="Proteomes" id="UP000470186"/>
    </source>
</evidence>
<proteinExistence type="predicted"/>
<dbReference type="InterPro" id="IPR001387">
    <property type="entry name" value="Cro/C1-type_HTH"/>
</dbReference>
<dbReference type="InterPro" id="IPR042075">
    <property type="entry name" value="KorB_DNA-db"/>
</dbReference>
<dbReference type="CDD" id="cd00093">
    <property type="entry name" value="HTH_XRE"/>
    <property type="match status" value="1"/>
</dbReference>
<keyword evidence="3" id="KW-1185">Reference proteome</keyword>
<dbReference type="GO" id="GO:0003677">
    <property type="term" value="F:DNA binding"/>
    <property type="evidence" value="ECO:0007669"/>
    <property type="project" value="InterPro"/>
</dbReference>
<evidence type="ECO:0000259" key="1">
    <source>
        <dbReference type="PROSITE" id="PS50943"/>
    </source>
</evidence>
<name>A0A7X2CKJ5_9PSED</name>
<dbReference type="PROSITE" id="PS50943">
    <property type="entry name" value="HTH_CROC1"/>
    <property type="match status" value="1"/>
</dbReference>
<dbReference type="RefSeq" id="WP_095039445.1">
    <property type="nucleotide sequence ID" value="NZ_WIVX01000160.1"/>
</dbReference>
<dbReference type="Pfam" id="PF01381">
    <property type="entry name" value="HTH_3"/>
    <property type="match status" value="1"/>
</dbReference>
<dbReference type="SUPFAM" id="SSF47413">
    <property type="entry name" value="lambda repressor-like DNA-binding domains"/>
    <property type="match status" value="1"/>
</dbReference>
<dbReference type="EMBL" id="WIVX01000160">
    <property type="protein sequence ID" value="MQU34191.1"/>
    <property type="molecule type" value="Genomic_DNA"/>
</dbReference>
<dbReference type="Gene3D" id="1.10.260.40">
    <property type="entry name" value="lambda repressor-like DNA-binding domains"/>
    <property type="match status" value="1"/>
</dbReference>
<evidence type="ECO:0000313" key="2">
    <source>
        <dbReference type="EMBL" id="MQU34191.1"/>
    </source>
</evidence>
<accession>A0A7X2CKJ5</accession>
<feature type="domain" description="HTH cro/C1-type" evidence="1">
    <location>
        <begin position="11"/>
        <end position="63"/>
    </location>
</feature>
<dbReference type="Gene3D" id="1.10.10.730">
    <property type="entry name" value="KorB DNA-binding domain"/>
    <property type="match status" value="1"/>
</dbReference>
<dbReference type="Proteomes" id="UP000470186">
    <property type="component" value="Unassembled WGS sequence"/>
</dbReference>